<feature type="region of interest" description="Disordered" evidence="6">
    <location>
        <begin position="184"/>
        <end position="221"/>
    </location>
</feature>
<feature type="compositionally biased region" description="Polar residues" evidence="6">
    <location>
        <begin position="630"/>
        <end position="641"/>
    </location>
</feature>
<comment type="caution">
    <text evidence="8">The sequence shown here is derived from an EMBL/GenBank/DDBJ whole genome shotgun (WGS) entry which is preliminary data.</text>
</comment>
<dbReference type="InterPro" id="IPR031315">
    <property type="entry name" value="LNS2/PITP"/>
</dbReference>
<dbReference type="GO" id="GO:0019432">
    <property type="term" value="P:triglyceride biosynthetic process"/>
    <property type="evidence" value="ECO:0007669"/>
    <property type="project" value="TreeGrafter"/>
</dbReference>
<dbReference type="InterPro" id="IPR007651">
    <property type="entry name" value="Lipin_N"/>
</dbReference>
<dbReference type="InterPro" id="IPR036412">
    <property type="entry name" value="HAD-like_sf"/>
</dbReference>
<evidence type="ECO:0000259" key="7">
    <source>
        <dbReference type="SMART" id="SM00775"/>
    </source>
</evidence>
<dbReference type="AlphaFoldDB" id="A0A9P5SW90"/>
<dbReference type="Pfam" id="PF04571">
    <property type="entry name" value="Lipin_N"/>
    <property type="match status" value="1"/>
</dbReference>
<feature type="compositionally biased region" description="Basic residues" evidence="6">
    <location>
        <begin position="374"/>
        <end position="386"/>
    </location>
</feature>
<evidence type="ECO:0000256" key="3">
    <source>
        <dbReference type="ARBA" id="ARBA00012638"/>
    </source>
</evidence>
<evidence type="ECO:0000256" key="1">
    <source>
        <dbReference type="ARBA" id="ARBA00001946"/>
    </source>
</evidence>
<keyword evidence="5" id="KW-0378">Hydrolase</keyword>
<dbReference type="Pfam" id="PF08235">
    <property type="entry name" value="LNS2"/>
    <property type="match status" value="1"/>
</dbReference>
<evidence type="ECO:0000313" key="8">
    <source>
        <dbReference type="EMBL" id="KAF9338313.1"/>
    </source>
</evidence>
<dbReference type="EMBL" id="JAAAUY010000003">
    <property type="protein sequence ID" value="KAF9338313.1"/>
    <property type="molecule type" value="Genomic_DNA"/>
</dbReference>
<dbReference type="PANTHER" id="PTHR12181:SF12">
    <property type="entry name" value="PHOSPHATIDATE PHOSPHATASE"/>
    <property type="match status" value="1"/>
</dbReference>
<feature type="compositionally biased region" description="Low complexity" evidence="6">
    <location>
        <begin position="344"/>
        <end position="362"/>
    </location>
</feature>
<evidence type="ECO:0000256" key="4">
    <source>
        <dbReference type="ARBA" id="ARBA00022553"/>
    </source>
</evidence>
<dbReference type="InterPro" id="IPR013209">
    <property type="entry name" value="LNS2"/>
</dbReference>
<dbReference type="PANTHER" id="PTHR12181">
    <property type="entry name" value="LIPIN"/>
    <property type="match status" value="1"/>
</dbReference>
<proteinExistence type="inferred from homology"/>
<keyword evidence="4" id="KW-0597">Phosphoprotein</keyword>
<dbReference type="GO" id="GO:0005634">
    <property type="term" value="C:nucleus"/>
    <property type="evidence" value="ECO:0007669"/>
    <property type="project" value="TreeGrafter"/>
</dbReference>
<reference evidence="8" key="1">
    <citation type="journal article" date="2020" name="Fungal Divers.">
        <title>Resolving the Mortierellaceae phylogeny through synthesis of multi-gene phylogenetics and phylogenomics.</title>
        <authorList>
            <person name="Vandepol N."/>
            <person name="Liber J."/>
            <person name="Desiro A."/>
            <person name="Na H."/>
            <person name="Kennedy M."/>
            <person name="Barry K."/>
            <person name="Grigoriev I.V."/>
            <person name="Miller A.N."/>
            <person name="O'Donnell K."/>
            <person name="Stajich J.E."/>
            <person name="Bonito G."/>
        </authorList>
    </citation>
    <scope>NUCLEOTIDE SEQUENCE</scope>
    <source>
        <strain evidence="8">NVP1</strain>
    </source>
</reference>
<name>A0A9P5SW90_9FUNG</name>
<feature type="domain" description="LNS2/PITP" evidence="7">
    <location>
        <begin position="751"/>
        <end position="906"/>
    </location>
</feature>
<organism evidence="8 9">
    <name type="scientific">Podila minutissima</name>
    <dbReference type="NCBI Taxonomy" id="64525"/>
    <lineage>
        <taxon>Eukaryota</taxon>
        <taxon>Fungi</taxon>
        <taxon>Fungi incertae sedis</taxon>
        <taxon>Mucoromycota</taxon>
        <taxon>Mortierellomycotina</taxon>
        <taxon>Mortierellomycetes</taxon>
        <taxon>Mortierellales</taxon>
        <taxon>Mortierellaceae</taxon>
        <taxon>Podila</taxon>
    </lineage>
</organism>
<dbReference type="InterPro" id="IPR026058">
    <property type="entry name" value="LIPIN"/>
</dbReference>
<sequence>MQFYSEINPATLSGAVDVVVVEQPDGSLSCSPFHVRFGKLSILRPQEKVVEVTVNGQVADFPMKVGDAGEAFFVFETEQEVPDEFATSPLADTGYVSAHSDHGPDFDDMGSFDEGSPMSNGKLHFAGRDRPSRNTTVEHGGIFIYPLDTRLSASRNQFSLSVSLPSSPGLKPHDIMENFQPVEYSRRHKKKGSSKEVGTPSTPSPSNAAEHNEVLTPHQDNAIMDMTGYKTDDSAKTDLDSDVASDDANGLRSRIRNKRIVKCQVPSTLNPIAGQDVESERLDKPRLPLTPVQHSHVRSFPIFAKKERSLSLPNLRECGMWRIIAPPRTNADTASGESDPMDTASASLPSLGIPSSSSSVTASPPPSNETSQLQHRHRNHRHHHHRQNETGQPYHRHHGHRSTHKDESQAHTPKTPRLNVAANALSDTELEYQTPRSAKATQDTEWTWGWGSLPVKSDGIDDIAEAGKDEVSHVPIRMPPAPKPVLNEMEVDGVVYRVAISLCPGEHFGQDLVASEALFSSNQISFEEFSKDPLKILNNKSLVCLINDRYFTWAVAGAYLTSLMLFRKPLSDETLHQLSLKDSRQLSDLTEDRAQAADPPTRFGVLSRWLRGSQTSTQLPTAGADRRQRSPSAGSEIQTSVDEAYSKHSEEPISSDQMLHEREPMTRSLSMPVGTARAGSVSLEGTLNGYIHDLIPHSKRYAKTLRLTSDQLKSLNLKKGSNTLTFSVTSSYQGKAVCTAKLFLWEHDYQVVISDIDGTITKSDALGHIFTMAGKDWTHSGVAKLYTDISNNGFHILYLTSRAIGQADYTRKYLKNVEQDNYQLPDGPVIMSPDRLFTAFHREVIMRKPEEFKMACLRDIKRLFGDRNPFYAGFGNRITDALSYRSVDVPPSKIFTISPDGKVTLELLSTYQSSTFASTYLAEARRESIKLSKQQLRVEQQWPYTTGCDPQLHQFSELYWPSEEADIHPCIWLLPFNTSNSPLFAFDFEPANEIECQDIAHAAKTIPCAFLSHRRLTNTR</sequence>
<feature type="region of interest" description="Disordered" evidence="6">
    <location>
        <begin position="616"/>
        <end position="660"/>
    </location>
</feature>
<dbReference type="SMART" id="SM00775">
    <property type="entry name" value="LNS2"/>
    <property type="match status" value="1"/>
</dbReference>
<dbReference type="SUPFAM" id="SSF56784">
    <property type="entry name" value="HAD-like"/>
    <property type="match status" value="1"/>
</dbReference>
<dbReference type="InterPro" id="IPR031703">
    <property type="entry name" value="Lipin_mid"/>
</dbReference>
<dbReference type="EC" id="3.1.3.4" evidence="3"/>
<evidence type="ECO:0000313" key="9">
    <source>
        <dbReference type="Proteomes" id="UP000696485"/>
    </source>
</evidence>
<dbReference type="FunFam" id="3.40.50.1000:FF:000063">
    <property type="entry name" value="Nuclear elongation and deformation protein"/>
    <property type="match status" value="1"/>
</dbReference>
<dbReference type="Proteomes" id="UP000696485">
    <property type="component" value="Unassembled WGS sequence"/>
</dbReference>
<protein>
    <recommendedName>
        <fullName evidence="3">phosphatidate phosphatase</fullName>
        <ecNumber evidence="3">3.1.3.4</ecNumber>
    </recommendedName>
</protein>
<dbReference type="InterPro" id="IPR023214">
    <property type="entry name" value="HAD_sf"/>
</dbReference>
<dbReference type="GO" id="GO:0009062">
    <property type="term" value="P:fatty acid catabolic process"/>
    <property type="evidence" value="ECO:0007669"/>
    <property type="project" value="TreeGrafter"/>
</dbReference>
<dbReference type="Gene3D" id="3.40.50.1000">
    <property type="entry name" value="HAD superfamily/HAD-like"/>
    <property type="match status" value="1"/>
</dbReference>
<feature type="region of interest" description="Disordered" evidence="6">
    <location>
        <begin position="328"/>
        <end position="417"/>
    </location>
</feature>
<comment type="similarity">
    <text evidence="2">Belongs to the lipin family.</text>
</comment>
<accession>A0A9P5SW90</accession>
<feature type="compositionally biased region" description="Basic residues" evidence="6">
    <location>
        <begin position="394"/>
        <end position="403"/>
    </location>
</feature>
<evidence type="ECO:0000256" key="5">
    <source>
        <dbReference type="ARBA" id="ARBA00022801"/>
    </source>
</evidence>
<evidence type="ECO:0000256" key="6">
    <source>
        <dbReference type="SAM" id="MobiDB-lite"/>
    </source>
</evidence>
<feature type="compositionally biased region" description="Polar residues" evidence="6">
    <location>
        <begin position="199"/>
        <end position="209"/>
    </location>
</feature>
<dbReference type="GO" id="GO:0008195">
    <property type="term" value="F:phosphatidate phosphatase activity"/>
    <property type="evidence" value="ECO:0007669"/>
    <property type="project" value="UniProtKB-EC"/>
</dbReference>
<dbReference type="Pfam" id="PF16876">
    <property type="entry name" value="Lipin_mid"/>
    <property type="match status" value="1"/>
</dbReference>
<evidence type="ECO:0000256" key="2">
    <source>
        <dbReference type="ARBA" id="ARBA00005476"/>
    </source>
</evidence>
<gene>
    <name evidence="8" type="ORF">BG006_005295</name>
</gene>
<keyword evidence="9" id="KW-1185">Reference proteome</keyword>
<comment type="cofactor">
    <cofactor evidence="1">
        <name>Mg(2+)</name>
        <dbReference type="ChEBI" id="CHEBI:18420"/>
    </cofactor>
</comment>